<keyword evidence="5 12" id="KW-0812">Transmembrane</keyword>
<evidence type="ECO:0000256" key="3">
    <source>
        <dbReference type="ARBA" id="ARBA00021935"/>
    </source>
</evidence>
<gene>
    <name evidence="15" type="ordered locus">DEHA2A10802g</name>
</gene>
<reference evidence="15 16" key="1">
    <citation type="journal article" date="2004" name="Nature">
        <title>Genome evolution in yeasts.</title>
        <authorList>
            <consortium name="Genolevures"/>
            <person name="Dujon B."/>
            <person name="Sherman D."/>
            <person name="Fischer G."/>
            <person name="Durrens P."/>
            <person name="Casaregola S."/>
            <person name="Lafontaine I."/>
            <person name="de Montigny J."/>
            <person name="Marck C."/>
            <person name="Neuveglise C."/>
            <person name="Talla E."/>
            <person name="Goffard N."/>
            <person name="Frangeul L."/>
            <person name="Aigle M."/>
            <person name="Anthouard V."/>
            <person name="Babour A."/>
            <person name="Barbe V."/>
            <person name="Barnay S."/>
            <person name="Blanchin S."/>
            <person name="Beckerich J.M."/>
            <person name="Beyne E."/>
            <person name="Bleykasten C."/>
            <person name="Boisrame A."/>
            <person name="Boyer J."/>
            <person name="Cattolico L."/>
            <person name="Confanioleri F."/>
            <person name="de Daruvar A."/>
            <person name="Despons L."/>
            <person name="Fabre E."/>
            <person name="Fairhead C."/>
            <person name="Ferry-Dumazet H."/>
            <person name="Groppi A."/>
            <person name="Hantraye F."/>
            <person name="Hennequin C."/>
            <person name="Jauniaux N."/>
            <person name="Joyet P."/>
            <person name="Kachouri R."/>
            <person name="Kerrest A."/>
            <person name="Koszul R."/>
            <person name="Lemaire M."/>
            <person name="Lesur I."/>
            <person name="Ma L."/>
            <person name="Muller H."/>
            <person name="Nicaud J.M."/>
            <person name="Nikolski M."/>
            <person name="Oztas S."/>
            <person name="Ozier-Kalogeropoulos O."/>
            <person name="Pellenz S."/>
            <person name="Potier S."/>
            <person name="Richard G.F."/>
            <person name="Straub M.L."/>
            <person name="Suleau A."/>
            <person name="Swennene D."/>
            <person name="Tekaia F."/>
            <person name="Wesolowski-Louvel M."/>
            <person name="Westhof E."/>
            <person name="Wirth B."/>
            <person name="Zeniou-Meyer M."/>
            <person name="Zivanovic I."/>
            <person name="Bolotin-Fukuhara M."/>
            <person name="Thierry A."/>
            <person name="Bouchier C."/>
            <person name="Caudron B."/>
            <person name="Scarpelli C."/>
            <person name="Gaillardin C."/>
            <person name="Weissenbach J."/>
            <person name="Wincker P."/>
            <person name="Souciet J.L."/>
        </authorList>
    </citation>
    <scope>NUCLEOTIDE SEQUENCE [LARGE SCALE GENOMIC DNA]</scope>
    <source>
        <strain evidence="16">ATCC 36239 / CBS 767 / BCRC 21394 / JCM 1990 / NBRC 0083 / IGC 2968</strain>
    </source>
</reference>
<keyword evidence="8" id="KW-0106">Calcium</keyword>
<evidence type="ECO:0000256" key="5">
    <source>
        <dbReference type="ARBA" id="ARBA00022692"/>
    </source>
</evidence>
<keyword evidence="9" id="KW-1133">Transmembrane helix</keyword>
<dbReference type="PROSITE" id="PS50222">
    <property type="entry name" value="EF_HAND_2"/>
    <property type="match status" value="3"/>
</dbReference>
<evidence type="ECO:0000259" key="14">
    <source>
        <dbReference type="PROSITE" id="PS50222"/>
    </source>
</evidence>
<evidence type="ECO:0000256" key="9">
    <source>
        <dbReference type="ARBA" id="ARBA00022989"/>
    </source>
</evidence>
<keyword evidence="11 12" id="KW-0472">Membrane</keyword>
<evidence type="ECO:0000313" key="16">
    <source>
        <dbReference type="Proteomes" id="UP000000599"/>
    </source>
</evidence>
<dbReference type="PRINTS" id="PR00926">
    <property type="entry name" value="MITOCARRIER"/>
</dbReference>
<dbReference type="Gene3D" id="1.50.40.10">
    <property type="entry name" value="Mitochondrial carrier domain"/>
    <property type="match status" value="1"/>
</dbReference>
<dbReference type="AlphaFoldDB" id="Q6BYB7"/>
<evidence type="ECO:0000256" key="8">
    <source>
        <dbReference type="ARBA" id="ARBA00022837"/>
    </source>
</evidence>
<dbReference type="SMART" id="SM00054">
    <property type="entry name" value="EFh"/>
    <property type="match status" value="3"/>
</dbReference>
<evidence type="ECO:0000313" key="15">
    <source>
        <dbReference type="EMBL" id="CAG84774.2"/>
    </source>
</evidence>
<dbReference type="EMBL" id="CR382133">
    <property type="protein sequence ID" value="CAG84774.2"/>
    <property type="molecule type" value="Genomic_DNA"/>
</dbReference>
<dbReference type="InterPro" id="IPR002067">
    <property type="entry name" value="MCP"/>
</dbReference>
<dbReference type="Gene3D" id="1.10.238.10">
    <property type="entry name" value="EF-hand"/>
    <property type="match status" value="2"/>
</dbReference>
<dbReference type="RefSeq" id="XP_456802.2">
    <property type="nucleotide sequence ID" value="XM_456802.1"/>
</dbReference>
<evidence type="ECO:0000256" key="4">
    <source>
        <dbReference type="ARBA" id="ARBA00022448"/>
    </source>
</evidence>
<evidence type="ECO:0000256" key="1">
    <source>
        <dbReference type="ARBA" id="ARBA00002238"/>
    </source>
</evidence>
<protein>
    <recommendedName>
        <fullName evidence="3">Mitochondrial thiamine pyrophosphate carrier 1</fullName>
    </recommendedName>
</protein>
<feature type="domain" description="EF-hand" evidence="14">
    <location>
        <begin position="19"/>
        <end position="54"/>
    </location>
</feature>
<dbReference type="PROSITE" id="PS00018">
    <property type="entry name" value="EF_HAND_1"/>
    <property type="match status" value="2"/>
</dbReference>
<dbReference type="PANTHER" id="PTHR24089">
    <property type="entry name" value="SOLUTE CARRIER FAMILY 25"/>
    <property type="match status" value="1"/>
</dbReference>
<keyword evidence="16" id="KW-1185">Reference proteome</keyword>
<dbReference type="InterPro" id="IPR011992">
    <property type="entry name" value="EF-hand-dom_pair"/>
</dbReference>
<keyword evidence="6" id="KW-0677">Repeat</keyword>
<feature type="repeat" description="Solcar" evidence="12">
    <location>
        <begin position="335"/>
        <end position="424"/>
    </location>
</feature>
<dbReference type="InterPro" id="IPR002048">
    <property type="entry name" value="EF_hand_dom"/>
</dbReference>
<dbReference type="eggNOG" id="KOG0036">
    <property type="taxonomic scope" value="Eukaryota"/>
</dbReference>
<dbReference type="VEuPathDB" id="FungiDB:DEHA2A10802g"/>
<feature type="domain" description="EF-hand" evidence="14">
    <location>
        <begin position="88"/>
        <end position="123"/>
    </location>
</feature>
<evidence type="ECO:0000256" key="10">
    <source>
        <dbReference type="ARBA" id="ARBA00023128"/>
    </source>
</evidence>
<name>Q6BYB7_DEBHA</name>
<dbReference type="Pfam" id="PF13499">
    <property type="entry name" value="EF-hand_7"/>
    <property type="match status" value="2"/>
</dbReference>
<dbReference type="InterPro" id="IPR023395">
    <property type="entry name" value="MCP_dom_sf"/>
</dbReference>
<evidence type="ECO:0000256" key="7">
    <source>
        <dbReference type="ARBA" id="ARBA00022792"/>
    </source>
</evidence>
<evidence type="ECO:0000256" key="11">
    <source>
        <dbReference type="ARBA" id="ARBA00023136"/>
    </source>
</evidence>
<dbReference type="GO" id="GO:0005509">
    <property type="term" value="F:calcium ion binding"/>
    <property type="evidence" value="ECO:0007669"/>
    <property type="project" value="InterPro"/>
</dbReference>
<dbReference type="GO" id="GO:0005743">
    <property type="term" value="C:mitochondrial inner membrane"/>
    <property type="evidence" value="ECO:0007669"/>
    <property type="project" value="UniProtKB-SubCell"/>
</dbReference>
<keyword evidence="10" id="KW-0496">Mitochondrion</keyword>
<dbReference type="STRING" id="284592.Q6BYB7"/>
<keyword evidence="7" id="KW-0999">Mitochondrion inner membrane</keyword>
<dbReference type="SUPFAM" id="SSF47473">
    <property type="entry name" value="EF-hand"/>
    <property type="match status" value="1"/>
</dbReference>
<evidence type="ECO:0000256" key="6">
    <source>
        <dbReference type="ARBA" id="ARBA00022737"/>
    </source>
</evidence>
<comment type="function">
    <text evidence="1">Mitochondrial transporter that mediates uptake of thiamine pyrophosphate (ThPP) into mitochondria.</text>
</comment>
<feature type="repeat" description="Solcar" evidence="12">
    <location>
        <begin position="443"/>
        <end position="531"/>
    </location>
</feature>
<feature type="repeat" description="Solcar" evidence="12">
    <location>
        <begin position="191"/>
        <end position="322"/>
    </location>
</feature>
<dbReference type="InterPro" id="IPR018108">
    <property type="entry name" value="MCP_transmembrane"/>
</dbReference>
<dbReference type="GeneID" id="2899575"/>
<keyword evidence="4 13" id="KW-0813">Transport</keyword>
<feature type="domain" description="EF-hand" evidence="14">
    <location>
        <begin position="125"/>
        <end position="160"/>
    </location>
</feature>
<dbReference type="KEGG" id="dha:DEHA2A10802g"/>
<dbReference type="OMA" id="SGQWWKQ"/>
<dbReference type="InterPro" id="IPR018247">
    <property type="entry name" value="EF_Hand_1_Ca_BS"/>
</dbReference>
<dbReference type="SUPFAM" id="SSF103506">
    <property type="entry name" value="Mitochondrial carrier"/>
    <property type="match status" value="1"/>
</dbReference>
<dbReference type="PROSITE" id="PS50920">
    <property type="entry name" value="SOLCAR"/>
    <property type="match status" value="3"/>
</dbReference>
<comment type="subcellular location">
    <subcellularLocation>
        <location evidence="2">Mitochondrion inner membrane</location>
        <topology evidence="2">Multi-pass membrane protein</topology>
    </subcellularLocation>
</comment>
<dbReference type="HOGENOM" id="CLU_015166_2_2_1"/>
<organism evidence="15 16">
    <name type="scientific">Debaryomyces hansenii (strain ATCC 36239 / CBS 767 / BCRC 21394 / JCM 1990 / NBRC 0083 / IGC 2968)</name>
    <name type="common">Yeast</name>
    <name type="synonym">Torulaspora hansenii</name>
    <dbReference type="NCBI Taxonomy" id="284592"/>
    <lineage>
        <taxon>Eukaryota</taxon>
        <taxon>Fungi</taxon>
        <taxon>Dikarya</taxon>
        <taxon>Ascomycota</taxon>
        <taxon>Saccharomycotina</taxon>
        <taxon>Pichiomycetes</taxon>
        <taxon>Debaryomycetaceae</taxon>
        <taxon>Debaryomyces</taxon>
    </lineage>
</organism>
<dbReference type="Pfam" id="PF00153">
    <property type="entry name" value="Mito_carr"/>
    <property type="match status" value="4"/>
</dbReference>
<evidence type="ECO:0000256" key="12">
    <source>
        <dbReference type="PROSITE-ProRule" id="PRU00282"/>
    </source>
</evidence>
<dbReference type="OrthoDB" id="270584at2759"/>
<comment type="similarity">
    <text evidence="13">Belongs to the mitochondrial carrier (TC 2.A.29) family.</text>
</comment>
<dbReference type="GO" id="GO:0055085">
    <property type="term" value="P:transmembrane transport"/>
    <property type="evidence" value="ECO:0007669"/>
    <property type="project" value="InterPro"/>
</dbReference>
<proteinExistence type="inferred from homology"/>
<evidence type="ECO:0000256" key="13">
    <source>
        <dbReference type="RuleBase" id="RU000488"/>
    </source>
</evidence>
<dbReference type="InParanoid" id="Q6BYB7"/>
<dbReference type="FunCoup" id="Q6BYB7">
    <property type="interactions" value="10"/>
</dbReference>
<evidence type="ECO:0000256" key="2">
    <source>
        <dbReference type="ARBA" id="ARBA00004448"/>
    </source>
</evidence>
<accession>Q6BYB7</accession>
<dbReference type="eggNOG" id="KOG0751">
    <property type="taxonomic scope" value="Eukaryota"/>
</dbReference>
<dbReference type="Proteomes" id="UP000000599">
    <property type="component" value="Chromosome A"/>
</dbReference>
<sequence>MSNFGRLNGSESQKGSIYEHGTDYEGIFRELDVNNSGQLTLDEFRNISKVLRYPVGEGSEFIDKMFASIDKNDDKAIDLDDFRSYLIATDDQIIKGFKKIDRNNDGKLNFEEFSNYMNETLNLNATREKMEIMFKKIAQKDTEYINFDEFRNFLLLVPRSGGSRLKTAFMFLVNGLDISSDGDVNMNQSLLNGFGLFLAGGVAGVISRTCTAPFDRIKTFLISRSDLSSLVIRSKAEISKAIADNASPRVIEEAKQNHRAVKNAAKQVTNPKKIRSPLIQAARTLYLQGGLRAFFVGNGLNTVKIFPESAVKLGVFEATKRSLVTIEGVRDPSELSTISTYLAGGIGGVSGQLTSYPIDTLKFRLQCSNIKSDIRGNELLIRIAKELYQEGGVRIYYRGVLAGLGGMFPFAALDLGTFTTIKNWLVKRESIKSGIKEEDVKLPNYVILALGAFSGSFGASAVYPVNVLRTRLQAQGTHAHPYTYNGFFDVLRKTLAREGVSGLYKGLVPNLAKVAPAVSISYYIYERLKFTFKLEKTQPI</sequence>